<keyword evidence="3" id="KW-1185">Reference proteome</keyword>
<evidence type="ECO:0000313" key="2">
    <source>
        <dbReference type="EMBL" id="CAL4958343.1"/>
    </source>
</evidence>
<keyword evidence="1" id="KW-0812">Transmembrane</keyword>
<evidence type="ECO:0000256" key="1">
    <source>
        <dbReference type="SAM" id="Phobius"/>
    </source>
</evidence>
<organism evidence="2 3">
    <name type="scientific">Urochloa decumbens</name>
    <dbReference type="NCBI Taxonomy" id="240449"/>
    <lineage>
        <taxon>Eukaryota</taxon>
        <taxon>Viridiplantae</taxon>
        <taxon>Streptophyta</taxon>
        <taxon>Embryophyta</taxon>
        <taxon>Tracheophyta</taxon>
        <taxon>Spermatophyta</taxon>
        <taxon>Magnoliopsida</taxon>
        <taxon>Liliopsida</taxon>
        <taxon>Poales</taxon>
        <taxon>Poaceae</taxon>
        <taxon>PACMAD clade</taxon>
        <taxon>Panicoideae</taxon>
        <taxon>Panicodae</taxon>
        <taxon>Paniceae</taxon>
        <taxon>Melinidinae</taxon>
        <taxon>Urochloa</taxon>
    </lineage>
</organism>
<evidence type="ECO:0000313" key="3">
    <source>
        <dbReference type="Proteomes" id="UP001497457"/>
    </source>
</evidence>
<proteinExistence type="predicted"/>
<dbReference type="EMBL" id="OZ075128">
    <property type="protein sequence ID" value="CAL4958343.1"/>
    <property type="molecule type" value="Genomic_DNA"/>
</dbReference>
<feature type="transmembrane region" description="Helical" evidence="1">
    <location>
        <begin position="79"/>
        <end position="109"/>
    </location>
</feature>
<feature type="transmembrane region" description="Helical" evidence="1">
    <location>
        <begin position="121"/>
        <end position="145"/>
    </location>
</feature>
<feature type="transmembrane region" description="Helical" evidence="1">
    <location>
        <begin position="30"/>
        <end position="59"/>
    </location>
</feature>
<reference evidence="2" key="1">
    <citation type="submission" date="2024-10" db="EMBL/GenBank/DDBJ databases">
        <authorList>
            <person name="Ryan C."/>
        </authorList>
    </citation>
    <scope>NUCLEOTIDE SEQUENCE [LARGE SCALE GENOMIC DNA]</scope>
</reference>
<gene>
    <name evidence="2" type="ORF">URODEC1_LOCUS43060</name>
</gene>
<sequence>MADKVDKKLAACLSLPTTVQKKQQQHKAPLLPAVQLTSLWALLTAAILAVSYAVGFALVQGHIHTPSWMSPRAGSFTDAAAAEVSAIIFHGVVWCTAAQAAAAALALLLPGRRCRLSRRALACVALAAAATSHLMLARVVALYFTADPGCVSFWIVGTLDVTYLAAWDLYCFLALLGRGAYANDLS</sequence>
<accession>A0ABC8ZDQ5</accession>
<name>A0ABC8ZDQ5_9POAL</name>
<protein>
    <submittedName>
        <fullName evidence="2">Uncharacterized protein</fullName>
    </submittedName>
</protein>
<keyword evidence="1" id="KW-1133">Transmembrane helix</keyword>
<dbReference type="Proteomes" id="UP001497457">
    <property type="component" value="Chromosome 18b"/>
</dbReference>
<feature type="transmembrane region" description="Helical" evidence="1">
    <location>
        <begin position="151"/>
        <end position="176"/>
    </location>
</feature>
<dbReference type="AlphaFoldDB" id="A0ABC8ZDQ5"/>
<keyword evidence="1" id="KW-0472">Membrane</keyword>